<evidence type="ECO:0000313" key="3">
    <source>
        <dbReference type="Proteomes" id="UP000615446"/>
    </source>
</evidence>
<proteinExistence type="predicted"/>
<feature type="transmembrane region" description="Helical" evidence="1">
    <location>
        <begin position="96"/>
        <end position="115"/>
    </location>
</feature>
<dbReference type="Proteomes" id="UP000615446">
    <property type="component" value="Unassembled WGS sequence"/>
</dbReference>
<comment type="caution">
    <text evidence="2">The sequence shown here is derived from an EMBL/GenBank/DDBJ whole genome shotgun (WGS) entry which is preliminary data.</text>
</comment>
<reference evidence="2" key="1">
    <citation type="submission" date="2019-10" db="EMBL/GenBank/DDBJ databases">
        <title>Conservation and host-specific expression of non-tandemly repeated heterogenous ribosome RNA gene in arbuscular mycorrhizal fungi.</title>
        <authorList>
            <person name="Maeda T."/>
            <person name="Kobayashi Y."/>
            <person name="Nakagawa T."/>
            <person name="Ezawa T."/>
            <person name="Yamaguchi K."/>
            <person name="Bino T."/>
            <person name="Nishimoto Y."/>
            <person name="Shigenobu S."/>
            <person name="Kawaguchi M."/>
        </authorList>
    </citation>
    <scope>NUCLEOTIDE SEQUENCE</scope>
    <source>
        <strain evidence="2">HR1</strain>
    </source>
</reference>
<protein>
    <submittedName>
        <fullName evidence="2">Uncharacterized protein</fullName>
    </submittedName>
</protein>
<sequence>MMLPISIIQLANQVLQKTDLIIDEFTIGFKVYLERWLWRITDIYRIYSDGNNVGRKIKHVMITCTILNDIINIHKVPKGLKDSSGVKLYFSSDWKFLAIILVLMLQMPIISVPGVKERYYIRNKDKIYKVKKNMD</sequence>
<organism evidence="2 3">
    <name type="scientific">Rhizophagus clarus</name>
    <dbReference type="NCBI Taxonomy" id="94130"/>
    <lineage>
        <taxon>Eukaryota</taxon>
        <taxon>Fungi</taxon>
        <taxon>Fungi incertae sedis</taxon>
        <taxon>Mucoromycota</taxon>
        <taxon>Glomeromycotina</taxon>
        <taxon>Glomeromycetes</taxon>
        <taxon>Glomerales</taxon>
        <taxon>Glomeraceae</taxon>
        <taxon>Rhizophagus</taxon>
    </lineage>
</organism>
<accession>A0A8H3QK00</accession>
<dbReference type="EMBL" id="BLAL01000074">
    <property type="protein sequence ID" value="GES83840.1"/>
    <property type="molecule type" value="Genomic_DNA"/>
</dbReference>
<keyword evidence="1" id="KW-1133">Transmembrane helix</keyword>
<keyword evidence="1" id="KW-0812">Transmembrane</keyword>
<gene>
    <name evidence="2" type="ORF">RCL2_001099100</name>
</gene>
<name>A0A8H3QK00_9GLOM</name>
<keyword evidence="1" id="KW-0472">Membrane</keyword>
<dbReference type="AlphaFoldDB" id="A0A8H3QK00"/>
<evidence type="ECO:0000313" key="2">
    <source>
        <dbReference type="EMBL" id="GES83840.1"/>
    </source>
</evidence>
<evidence type="ECO:0000256" key="1">
    <source>
        <dbReference type="SAM" id="Phobius"/>
    </source>
</evidence>